<feature type="binding site" evidence="10">
    <location>
        <position position="580"/>
    </location>
    <ligand>
        <name>L-isoleucyl-5'-AMP</name>
        <dbReference type="ChEBI" id="CHEBI:178002"/>
    </ligand>
</feature>
<organism evidence="13 14">
    <name type="scientific">Synoicihabitans lomoniglobus</name>
    <dbReference type="NCBI Taxonomy" id="2909285"/>
    <lineage>
        <taxon>Bacteria</taxon>
        <taxon>Pseudomonadati</taxon>
        <taxon>Verrucomicrobiota</taxon>
        <taxon>Opitutia</taxon>
        <taxon>Opitutales</taxon>
        <taxon>Opitutaceae</taxon>
        <taxon>Synoicihabitans</taxon>
    </lineage>
</organism>
<evidence type="ECO:0000256" key="6">
    <source>
        <dbReference type="ARBA" id="ARBA00022917"/>
    </source>
</evidence>
<keyword evidence="7 10" id="KW-0030">Aminoacyl-tRNA synthetase</keyword>
<dbReference type="Pfam" id="PF08264">
    <property type="entry name" value="Anticodon_1"/>
    <property type="match status" value="1"/>
</dbReference>
<keyword evidence="4 10" id="KW-0547">Nucleotide-binding</keyword>
<feature type="binding site" evidence="10">
    <location>
        <position position="624"/>
    </location>
    <ligand>
        <name>ATP</name>
        <dbReference type="ChEBI" id="CHEBI:30616"/>
    </ligand>
</feature>
<dbReference type="HAMAP" id="MF_02002">
    <property type="entry name" value="Ile_tRNA_synth_type1"/>
    <property type="match status" value="1"/>
</dbReference>
<sequence length="945" mass="104459">MATDLKNTLLLPQTDFPMRANLVKREPERLAQWNKLDLYQAMQRLRADAPTFVLHDGPPFTNGDVHIGTALNKSLKDIVCRYKTMRGFRTPYVPGWDCHGLPIEQKVTREIQDSGEDVTTAERRARCDAFSERWIGIQKEQFKRLGVQADWASEYKTKAPAYEADIIRTFASFVDQGIVYRSKKPVYWSIPFETALAEAEIEYKDHVSPAIWVKFTVPAAEAAKFGLPNDKLLSIVIWTTTPWTIPANMAIALNPRVDYVVADLGDERILVAKALLDSVLTSAKHEGEAPVVHQVVGQSLEHLAARHPFVDRASPVVLAEYVTTDSGTGCVHTAPGHGADDYITGLNYQLEVYCPVGDDGCYVDDGQIPAELVGLSTLESVEDMAAKKTSTANIGVLKLLAAKSALLAKARYPHSYPHCWRSKTPIIFRAVDQWFVSLDQGGHRAKALEAIGGVRWVPTHGETRIRGAVEARPDWCISRQRSWGVPIIAFYGPDKAPFIDAGVIRAVADKIATRGTNFWYDATSTEILDGVALPAGWPAAADLTCGRDTLDVWIDSGSSHNAVLGTGQGTTSRPADLYLEGSDQHRGWFQSSLWTSIISRGDAPYKAVLTHGFIVGEDGKKISKSGTYEKPPTSDNYINQFGADVIRLWIASQDFTQDITLSDKILGIAGDAYRLFRNTLRYQLSTQFDFDPAQHTVPVAEMDTLDRWALHQTAVLADACTTAYDAYEFHRVFQLCNHFCAVTLSSIYHDILKDRLYTFPANHPQRRSSQTAIRHIFETLVRLLAPVLSFTTDEAWAHATTGTDFTSDPIHLQDWPVIPADWKDATIDAEVSALLKVRGQVTEAIEPARQAGQIGKSLDAAVTVSVPDASPAAAVLTKYRDFLPELFIVSRVSLTPGAAAPDVKIEVSHCQKHQDVRCPRCWRWVPSLTAGPHGETCPRCTEALG</sequence>
<keyword evidence="3 10" id="KW-0436">Ligase</keyword>
<evidence type="ECO:0000256" key="8">
    <source>
        <dbReference type="ARBA" id="ARBA00025217"/>
    </source>
</evidence>
<dbReference type="RefSeq" id="WP_330928521.1">
    <property type="nucleotide sequence ID" value="NZ_CP119075.1"/>
</dbReference>
<dbReference type="InterPro" id="IPR014729">
    <property type="entry name" value="Rossmann-like_a/b/a_fold"/>
</dbReference>
<dbReference type="PROSITE" id="PS00178">
    <property type="entry name" value="AA_TRNA_LIGASE_I"/>
    <property type="match status" value="1"/>
</dbReference>
<comment type="catalytic activity">
    <reaction evidence="9 10">
        <text>tRNA(Ile) + L-isoleucine + ATP = L-isoleucyl-tRNA(Ile) + AMP + diphosphate</text>
        <dbReference type="Rhea" id="RHEA:11060"/>
        <dbReference type="Rhea" id="RHEA-COMP:9666"/>
        <dbReference type="Rhea" id="RHEA-COMP:9695"/>
        <dbReference type="ChEBI" id="CHEBI:30616"/>
        <dbReference type="ChEBI" id="CHEBI:33019"/>
        <dbReference type="ChEBI" id="CHEBI:58045"/>
        <dbReference type="ChEBI" id="CHEBI:78442"/>
        <dbReference type="ChEBI" id="CHEBI:78528"/>
        <dbReference type="ChEBI" id="CHEBI:456215"/>
        <dbReference type="EC" id="6.1.1.5"/>
    </reaction>
</comment>
<comment type="subunit">
    <text evidence="10">Monomer.</text>
</comment>
<dbReference type="GO" id="GO:0005524">
    <property type="term" value="F:ATP binding"/>
    <property type="evidence" value="ECO:0007669"/>
    <property type="project" value="UniProtKB-UniRule"/>
</dbReference>
<dbReference type="InterPro" id="IPR009080">
    <property type="entry name" value="tRNAsynth_Ia_anticodon-bd"/>
</dbReference>
<dbReference type="FunFam" id="3.40.50.620:FF:000092">
    <property type="entry name" value="Isoleucine--tRNA ligase"/>
    <property type="match status" value="1"/>
</dbReference>
<dbReference type="PANTHER" id="PTHR42765">
    <property type="entry name" value="SOLEUCYL-TRNA SYNTHETASE"/>
    <property type="match status" value="1"/>
</dbReference>
<dbReference type="GO" id="GO:0006428">
    <property type="term" value="P:isoleucyl-tRNA aminoacylation"/>
    <property type="evidence" value="ECO:0007669"/>
    <property type="project" value="UniProtKB-UniRule"/>
</dbReference>
<dbReference type="PANTHER" id="PTHR42765:SF1">
    <property type="entry name" value="ISOLEUCINE--TRNA LIGASE, MITOCHONDRIAL"/>
    <property type="match status" value="1"/>
</dbReference>
<dbReference type="GO" id="GO:0000049">
    <property type="term" value="F:tRNA binding"/>
    <property type="evidence" value="ECO:0007669"/>
    <property type="project" value="InterPro"/>
</dbReference>
<dbReference type="CDD" id="cd07960">
    <property type="entry name" value="Anticodon_Ia_Ile_BEm"/>
    <property type="match status" value="1"/>
</dbReference>
<dbReference type="NCBIfam" id="TIGR00392">
    <property type="entry name" value="ileS"/>
    <property type="match status" value="1"/>
</dbReference>
<evidence type="ECO:0000313" key="14">
    <source>
        <dbReference type="Proteomes" id="UP001218638"/>
    </source>
</evidence>
<dbReference type="GO" id="GO:0005829">
    <property type="term" value="C:cytosol"/>
    <property type="evidence" value="ECO:0007669"/>
    <property type="project" value="TreeGrafter"/>
</dbReference>
<dbReference type="EC" id="6.1.1.5" evidence="10"/>
<dbReference type="InterPro" id="IPR009008">
    <property type="entry name" value="Val/Leu/Ile-tRNA-synth_edit"/>
</dbReference>
<evidence type="ECO:0000259" key="11">
    <source>
        <dbReference type="Pfam" id="PF00133"/>
    </source>
</evidence>
<dbReference type="InterPro" id="IPR002301">
    <property type="entry name" value="Ile-tRNA-ligase"/>
</dbReference>
<evidence type="ECO:0000256" key="9">
    <source>
        <dbReference type="ARBA" id="ARBA00048359"/>
    </source>
</evidence>
<gene>
    <name evidence="10 13" type="primary">ileS</name>
    <name evidence="13" type="ORF">PXH66_05300</name>
</gene>
<dbReference type="InterPro" id="IPR050081">
    <property type="entry name" value="Ile-tRNA_ligase"/>
</dbReference>
<keyword evidence="2 10" id="KW-0963">Cytoplasm</keyword>
<dbReference type="SUPFAM" id="SSF52374">
    <property type="entry name" value="Nucleotidylyl transferase"/>
    <property type="match status" value="1"/>
</dbReference>
<keyword evidence="5 10" id="KW-0067">ATP-binding</keyword>
<evidence type="ECO:0000256" key="7">
    <source>
        <dbReference type="ARBA" id="ARBA00023146"/>
    </source>
</evidence>
<dbReference type="GO" id="GO:0002161">
    <property type="term" value="F:aminoacyl-tRNA deacylase activity"/>
    <property type="evidence" value="ECO:0007669"/>
    <property type="project" value="InterPro"/>
</dbReference>
<dbReference type="GO" id="GO:0008270">
    <property type="term" value="F:zinc ion binding"/>
    <property type="evidence" value="ECO:0007669"/>
    <property type="project" value="UniProtKB-UniRule"/>
</dbReference>
<protein>
    <recommendedName>
        <fullName evidence="10">Isoleucine--tRNA ligase</fullName>
        <ecNumber evidence="10">6.1.1.5</ecNumber>
    </recommendedName>
    <alternativeName>
        <fullName evidence="10">Isoleucyl-tRNA synthetase</fullName>
        <shortName evidence="10">IleRS</shortName>
    </alternativeName>
</protein>
<feature type="short sequence motif" description="'KMSKS' region" evidence="10">
    <location>
        <begin position="621"/>
        <end position="625"/>
    </location>
</feature>
<comment type="function">
    <text evidence="8 10">Catalyzes the attachment of isoleucine to tRNA(Ile). As IleRS can inadvertently accommodate and process structurally similar amino acids such as valine, to avoid such errors it has two additional distinct tRNA(Ile)-dependent editing activities. One activity is designated as 'pretransfer' editing and involves the hydrolysis of activated Val-AMP. The other activity is designated 'posttransfer' editing and involves deacylation of mischarged Val-tRNA(Ile).</text>
</comment>
<comment type="subcellular location">
    <subcellularLocation>
        <location evidence="10">Cytoplasm</location>
    </subcellularLocation>
</comment>
<name>A0AAF0CQM7_9BACT</name>
<evidence type="ECO:0000313" key="13">
    <source>
        <dbReference type="EMBL" id="WED66262.1"/>
    </source>
</evidence>
<evidence type="ECO:0000256" key="1">
    <source>
        <dbReference type="ARBA" id="ARBA00006887"/>
    </source>
</evidence>
<feature type="short sequence motif" description="'HIGH' region" evidence="10">
    <location>
        <begin position="59"/>
        <end position="69"/>
    </location>
</feature>
<dbReference type="Proteomes" id="UP001218638">
    <property type="component" value="Chromosome"/>
</dbReference>
<accession>A0AAF0CQM7</accession>
<evidence type="ECO:0000256" key="3">
    <source>
        <dbReference type="ARBA" id="ARBA00022598"/>
    </source>
</evidence>
<feature type="binding site" evidence="10">
    <location>
        <position position="940"/>
    </location>
    <ligand>
        <name>Zn(2+)</name>
        <dbReference type="ChEBI" id="CHEBI:29105"/>
    </ligand>
</feature>
<keyword evidence="10" id="KW-0862">Zinc</keyword>
<dbReference type="Gene3D" id="3.90.740.10">
    <property type="entry name" value="Valyl/Leucyl/Isoleucyl-tRNA synthetase, editing domain"/>
    <property type="match status" value="1"/>
</dbReference>
<dbReference type="Gene3D" id="1.10.730.20">
    <property type="match status" value="1"/>
</dbReference>
<dbReference type="GO" id="GO:0004822">
    <property type="term" value="F:isoleucine-tRNA ligase activity"/>
    <property type="evidence" value="ECO:0007669"/>
    <property type="project" value="UniProtKB-UniRule"/>
</dbReference>
<evidence type="ECO:0000256" key="5">
    <source>
        <dbReference type="ARBA" id="ARBA00022840"/>
    </source>
</evidence>
<dbReference type="InterPro" id="IPR013155">
    <property type="entry name" value="M/V/L/I-tRNA-synth_anticd-bd"/>
</dbReference>
<comment type="domain">
    <text evidence="10">IleRS has two distinct active sites: one for aminoacylation and one for editing. The misactivated valine is translocated from the active site to the editing site, which sterically excludes the correctly activated isoleucine. The single editing site contains two valyl binding pockets, one specific for each substrate (Val-AMP or Val-tRNA(Ile)).</text>
</comment>
<dbReference type="PRINTS" id="PR00984">
    <property type="entry name" value="TRNASYNTHILE"/>
</dbReference>
<keyword evidence="10" id="KW-0479">Metal-binding</keyword>
<proteinExistence type="inferred from homology"/>
<evidence type="ECO:0000259" key="12">
    <source>
        <dbReference type="Pfam" id="PF08264"/>
    </source>
</evidence>
<comment type="cofactor">
    <cofactor evidence="10">
        <name>Zn(2+)</name>
        <dbReference type="ChEBI" id="CHEBI:29105"/>
    </cofactor>
    <text evidence="10">Binds 1 zinc ion per subunit.</text>
</comment>
<feature type="domain" description="Methionyl/Valyl/Leucyl/Isoleucyl-tRNA synthetase anticodon-binding" evidence="12">
    <location>
        <begin position="706"/>
        <end position="862"/>
    </location>
</feature>
<keyword evidence="6 10" id="KW-0648">Protein biosynthesis</keyword>
<comment type="similarity">
    <text evidence="1 10">Belongs to the class-I aminoacyl-tRNA synthetase family. IleS type 1 subfamily.</text>
</comment>
<reference evidence="13" key="1">
    <citation type="submission" date="2023-03" db="EMBL/GenBank/DDBJ databases">
        <title>Lomoglobus Profundus gen. nov., sp. nov., a novel member of the phylum Verrucomicrobia, isolated from deep-marine sediment of South China Sea.</title>
        <authorList>
            <person name="Ahmad T."/>
            <person name="Ishaq S.E."/>
            <person name="Wang F."/>
        </authorList>
    </citation>
    <scope>NUCLEOTIDE SEQUENCE</scope>
    <source>
        <strain evidence="13">LMO-M01</strain>
    </source>
</reference>
<dbReference type="Pfam" id="PF00133">
    <property type="entry name" value="tRNA-synt_1"/>
    <property type="match status" value="1"/>
</dbReference>
<dbReference type="InterPro" id="IPR002300">
    <property type="entry name" value="aa-tRNA-synth_Ia"/>
</dbReference>
<dbReference type="AlphaFoldDB" id="A0AAF0CQM7"/>
<dbReference type="InterPro" id="IPR001412">
    <property type="entry name" value="aa-tRNA-synth_I_CS"/>
</dbReference>
<dbReference type="SUPFAM" id="SSF47323">
    <property type="entry name" value="Anticodon-binding domain of a subclass of class I aminoacyl-tRNA synthetases"/>
    <property type="match status" value="1"/>
</dbReference>
<dbReference type="KEGG" id="slom:PXH66_05300"/>
<dbReference type="InterPro" id="IPR033708">
    <property type="entry name" value="Anticodon_Ile_BEm"/>
</dbReference>
<feature type="binding site" evidence="10">
    <location>
        <position position="937"/>
    </location>
    <ligand>
        <name>Zn(2+)</name>
        <dbReference type="ChEBI" id="CHEBI:29105"/>
    </ligand>
</feature>
<feature type="binding site" evidence="10">
    <location>
        <position position="918"/>
    </location>
    <ligand>
        <name>Zn(2+)</name>
        <dbReference type="ChEBI" id="CHEBI:29105"/>
    </ligand>
</feature>
<evidence type="ECO:0000256" key="10">
    <source>
        <dbReference type="HAMAP-Rule" id="MF_02002"/>
    </source>
</evidence>
<dbReference type="SUPFAM" id="SSF50677">
    <property type="entry name" value="ValRS/IleRS/LeuRS editing domain"/>
    <property type="match status" value="1"/>
</dbReference>
<dbReference type="EMBL" id="CP119075">
    <property type="protein sequence ID" value="WED66262.1"/>
    <property type="molecule type" value="Genomic_DNA"/>
</dbReference>
<evidence type="ECO:0000256" key="4">
    <source>
        <dbReference type="ARBA" id="ARBA00022741"/>
    </source>
</evidence>
<keyword evidence="14" id="KW-1185">Reference proteome</keyword>
<feature type="domain" description="Aminoacyl-tRNA synthetase class Ia" evidence="11">
    <location>
        <begin position="29"/>
        <end position="662"/>
    </location>
</feature>
<feature type="binding site" evidence="10">
    <location>
        <position position="921"/>
    </location>
    <ligand>
        <name>Zn(2+)</name>
        <dbReference type="ChEBI" id="CHEBI:29105"/>
    </ligand>
</feature>
<dbReference type="Gene3D" id="3.40.50.620">
    <property type="entry name" value="HUPs"/>
    <property type="match status" value="2"/>
</dbReference>
<evidence type="ECO:0000256" key="2">
    <source>
        <dbReference type="ARBA" id="ARBA00022490"/>
    </source>
</evidence>
<dbReference type="InterPro" id="IPR023585">
    <property type="entry name" value="Ile-tRNA-ligase_type1"/>
</dbReference>